<dbReference type="OMA" id="FGTWCPP"/>
<dbReference type="InterPro" id="IPR017937">
    <property type="entry name" value="Thioredoxin_CS"/>
</dbReference>
<comment type="caution">
    <text evidence="4">The sequence shown here is derived from an EMBL/GenBank/DDBJ whole genome shotgun (WGS) entry which is preliminary data.</text>
</comment>
<dbReference type="InterPro" id="IPR036249">
    <property type="entry name" value="Thioredoxin-like_sf"/>
</dbReference>
<dbReference type="InterPro" id="IPR013766">
    <property type="entry name" value="Thioredoxin_domain"/>
</dbReference>
<dbReference type="GO" id="GO:0017004">
    <property type="term" value="P:cytochrome complex assembly"/>
    <property type="evidence" value="ECO:0007669"/>
    <property type="project" value="UniProtKB-KW"/>
</dbReference>
<dbReference type="CDD" id="cd02966">
    <property type="entry name" value="TlpA_like_family"/>
    <property type="match status" value="1"/>
</dbReference>
<dbReference type="InterPro" id="IPR050553">
    <property type="entry name" value="Thioredoxin_ResA/DsbE_sf"/>
</dbReference>
<dbReference type="GeneID" id="9993805"/>
<comment type="subcellular location">
    <subcellularLocation>
        <location evidence="1">Cell envelope</location>
    </subcellularLocation>
</comment>
<sequence>MKRRELIAGVGSLAVVGGAGYVALNGVGLGDDGLPLTVQTLDAPGSEAGKRPVPAPGKPTVLDLFATWCVPCSAQMESLTALHEEFGDDVAFVSVTNEGFGDNLTADDVRKWWADHDGAWTVGHDPESRLMKVLGAGGLPYLAVFDADGTATWTHRGLASESNLRAQITAVL</sequence>
<evidence type="ECO:0000256" key="2">
    <source>
        <dbReference type="ARBA" id="ARBA00022748"/>
    </source>
</evidence>
<dbReference type="Gene3D" id="3.40.30.10">
    <property type="entry name" value="Glutaredoxin"/>
    <property type="match status" value="1"/>
</dbReference>
<accession>A0A482THS4</accession>
<keyword evidence="2" id="KW-0201">Cytochrome c-type biogenesis</keyword>
<dbReference type="RefSeq" id="WP_006056994.1">
    <property type="nucleotide sequence ID" value="NZ_RZHH01000002.1"/>
</dbReference>
<evidence type="ECO:0000259" key="3">
    <source>
        <dbReference type="PROSITE" id="PS51352"/>
    </source>
</evidence>
<evidence type="ECO:0000313" key="5">
    <source>
        <dbReference type="Proteomes" id="UP000294028"/>
    </source>
</evidence>
<dbReference type="EMBL" id="RZHH01000002">
    <property type="protein sequence ID" value="RYJ13483.1"/>
    <property type="molecule type" value="Genomic_DNA"/>
</dbReference>
<gene>
    <name evidence="4" type="ORF">ELS19_05575</name>
</gene>
<proteinExistence type="predicted"/>
<dbReference type="AlphaFoldDB" id="A0A482THS4"/>
<dbReference type="Proteomes" id="UP000294028">
    <property type="component" value="Unassembled WGS sequence"/>
</dbReference>
<dbReference type="PANTHER" id="PTHR42852:SF17">
    <property type="entry name" value="THIOREDOXIN-LIKE PROTEIN HI_1115"/>
    <property type="match status" value="1"/>
</dbReference>
<dbReference type="PANTHER" id="PTHR42852">
    <property type="entry name" value="THIOL:DISULFIDE INTERCHANGE PROTEIN DSBE"/>
    <property type="match status" value="1"/>
</dbReference>
<organism evidence="4 5">
    <name type="scientific">Halogeometricum borinquense</name>
    <dbReference type="NCBI Taxonomy" id="60847"/>
    <lineage>
        <taxon>Archaea</taxon>
        <taxon>Methanobacteriati</taxon>
        <taxon>Methanobacteriota</taxon>
        <taxon>Stenosarchaea group</taxon>
        <taxon>Halobacteria</taxon>
        <taxon>Halobacteriales</taxon>
        <taxon>Haloferacaceae</taxon>
        <taxon>Halogeometricum</taxon>
    </lineage>
</organism>
<dbReference type="SUPFAM" id="SSF52833">
    <property type="entry name" value="Thioredoxin-like"/>
    <property type="match status" value="1"/>
</dbReference>
<dbReference type="GO" id="GO:0016491">
    <property type="term" value="F:oxidoreductase activity"/>
    <property type="evidence" value="ECO:0007669"/>
    <property type="project" value="InterPro"/>
</dbReference>
<evidence type="ECO:0000313" key="4">
    <source>
        <dbReference type="EMBL" id="RYJ13483.1"/>
    </source>
</evidence>
<dbReference type="PROSITE" id="PS00194">
    <property type="entry name" value="THIOREDOXIN_1"/>
    <property type="match status" value="1"/>
</dbReference>
<evidence type="ECO:0000256" key="1">
    <source>
        <dbReference type="ARBA" id="ARBA00004196"/>
    </source>
</evidence>
<feature type="domain" description="Thioredoxin" evidence="3">
    <location>
        <begin position="30"/>
        <end position="172"/>
    </location>
</feature>
<protein>
    <submittedName>
        <fullName evidence="4">TlpA family protein disulfide reductase</fullName>
    </submittedName>
</protein>
<dbReference type="Pfam" id="PF08534">
    <property type="entry name" value="Redoxin"/>
    <property type="match status" value="1"/>
</dbReference>
<name>A0A482THS4_9EURY</name>
<dbReference type="PROSITE" id="PS51352">
    <property type="entry name" value="THIOREDOXIN_2"/>
    <property type="match status" value="1"/>
</dbReference>
<dbReference type="InterPro" id="IPR013740">
    <property type="entry name" value="Redoxin"/>
</dbReference>
<reference evidence="4 5" key="1">
    <citation type="submission" date="2018-12" db="EMBL/GenBank/DDBJ databases">
        <title>Genome analysis provides insights into bioremediation potentialities of Halogeometricum borinquense strain N11.</title>
        <authorList>
            <person name="Najjari A."/>
            <person name="Youssef N."/>
            <person name="Fhoula I."/>
            <person name="Ben Dhia O."/>
            <person name="Mahjoubi M."/>
            <person name="Ouzari H.I."/>
            <person name="Cherif A."/>
        </authorList>
    </citation>
    <scope>NUCLEOTIDE SEQUENCE [LARGE SCALE GENOMIC DNA]</scope>
    <source>
        <strain evidence="4 5">N11</strain>
    </source>
</reference>